<feature type="non-terminal residue" evidence="1">
    <location>
        <position position="1"/>
    </location>
</feature>
<dbReference type="AlphaFoldDB" id="A0A1B7MDI4"/>
<reference evidence="1 2" key="1">
    <citation type="submission" date="2016-06" db="EMBL/GenBank/DDBJ databases">
        <title>Comparative genomics of the ectomycorrhizal sister species Rhizopogon vinicolor and Rhizopogon vesiculosus (Basidiomycota: Boletales) reveals a divergence of the mating type B locus.</title>
        <authorList>
            <consortium name="DOE Joint Genome Institute"/>
            <person name="Mujic A.B."/>
            <person name="Kuo A."/>
            <person name="Tritt A."/>
            <person name="Lipzen A."/>
            <person name="Chen C."/>
            <person name="Johnson J."/>
            <person name="Sharma A."/>
            <person name="Barry K."/>
            <person name="Grigoriev I.V."/>
            <person name="Spatafora J.W."/>
        </authorList>
    </citation>
    <scope>NUCLEOTIDE SEQUENCE [LARGE SCALE GENOMIC DNA]</scope>
    <source>
        <strain evidence="1 2">AM-OR11-026</strain>
    </source>
</reference>
<evidence type="ECO:0000313" key="2">
    <source>
        <dbReference type="Proteomes" id="UP000092154"/>
    </source>
</evidence>
<accession>A0A1B7MDI4</accession>
<gene>
    <name evidence="1" type="ORF">K503DRAFT_704982</name>
</gene>
<sequence>ERMLAYIKDIRNFCDGLEYQIQFNDYRMLTTLDRNGSSFLRLVDSCLSRENSSRSRSPTTWEKETASAMYYHVRPSLST</sequence>
<name>A0A1B7MDI4_9AGAM</name>
<keyword evidence="2" id="KW-1185">Reference proteome</keyword>
<evidence type="ECO:0000313" key="1">
    <source>
        <dbReference type="EMBL" id="OAX30654.1"/>
    </source>
</evidence>
<proteinExistence type="predicted"/>
<dbReference type="EMBL" id="KV450120">
    <property type="protein sequence ID" value="OAX30654.1"/>
    <property type="molecule type" value="Genomic_DNA"/>
</dbReference>
<dbReference type="InParanoid" id="A0A1B7MDI4"/>
<dbReference type="Proteomes" id="UP000092154">
    <property type="component" value="Unassembled WGS sequence"/>
</dbReference>
<organism evidence="1 2">
    <name type="scientific">Rhizopogon vinicolor AM-OR11-026</name>
    <dbReference type="NCBI Taxonomy" id="1314800"/>
    <lineage>
        <taxon>Eukaryota</taxon>
        <taxon>Fungi</taxon>
        <taxon>Dikarya</taxon>
        <taxon>Basidiomycota</taxon>
        <taxon>Agaricomycotina</taxon>
        <taxon>Agaricomycetes</taxon>
        <taxon>Agaricomycetidae</taxon>
        <taxon>Boletales</taxon>
        <taxon>Suillineae</taxon>
        <taxon>Rhizopogonaceae</taxon>
        <taxon>Rhizopogon</taxon>
    </lineage>
</organism>
<dbReference type="OrthoDB" id="2686996at2759"/>
<protein>
    <submittedName>
        <fullName evidence="1">Uncharacterized protein</fullName>
    </submittedName>
</protein>